<organism evidence="1 2">
    <name type="scientific">Oceaniferula marina</name>
    <dbReference type="NCBI Taxonomy" id="2748318"/>
    <lineage>
        <taxon>Bacteria</taxon>
        <taxon>Pseudomonadati</taxon>
        <taxon>Verrucomicrobiota</taxon>
        <taxon>Verrucomicrobiia</taxon>
        <taxon>Verrucomicrobiales</taxon>
        <taxon>Verrucomicrobiaceae</taxon>
        <taxon>Oceaniferula</taxon>
    </lineage>
</organism>
<protein>
    <submittedName>
        <fullName evidence="1">Uncharacterized protein</fullName>
    </submittedName>
</protein>
<accession>A0A851GPC1</accession>
<comment type="caution">
    <text evidence="1">The sequence shown here is derived from an EMBL/GenBank/DDBJ whole genome shotgun (WGS) entry which is preliminary data.</text>
</comment>
<gene>
    <name evidence="1" type="ORF">HW115_19135</name>
</gene>
<reference evidence="1 2" key="1">
    <citation type="submission" date="2020-07" db="EMBL/GenBank/DDBJ databases">
        <title>Roseicoccus Jingziensis gen. nov., sp. nov., isolated from coastal seawater.</title>
        <authorList>
            <person name="Feng X."/>
        </authorList>
    </citation>
    <scope>NUCLEOTIDE SEQUENCE [LARGE SCALE GENOMIC DNA]</scope>
    <source>
        <strain evidence="1 2">N1E253</strain>
    </source>
</reference>
<dbReference type="Proteomes" id="UP000557872">
    <property type="component" value="Unassembled WGS sequence"/>
</dbReference>
<name>A0A851GPC1_9BACT</name>
<evidence type="ECO:0000313" key="1">
    <source>
        <dbReference type="EMBL" id="NWK57741.1"/>
    </source>
</evidence>
<keyword evidence="2" id="KW-1185">Reference proteome</keyword>
<proteinExistence type="predicted"/>
<dbReference type="RefSeq" id="WP_178935162.1">
    <property type="nucleotide sequence ID" value="NZ_JACBAZ010000028.1"/>
</dbReference>
<sequence>MKPYYIFAFLILLMVVSEARSFNPPEIKGVKGSVTGETNISQVKCTLKLNARGLHKEGEYVTGVLHVDSDYVTLGVSLTIYSAKGFKLLSSASLQGEIKGTITEYTFAINKELLESSNLTIFTSNGMYRLDLNSVTMFPPEKQ</sequence>
<dbReference type="AlphaFoldDB" id="A0A851GPC1"/>
<evidence type="ECO:0000313" key="2">
    <source>
        <dbReference type="Proteomes" id="UP000557872"/>
    </source>
</evidence>
<dbReference type="EMBL" id="JACBAZ010000028">
    <property type="protein sequence ID" value="NWK57741.1"/>
    <property type="molecule type" value="Genomic_DNA"/>
</dbReference>